<keyword evidence="4 7" id="KW-1133">Transmembrane helix</keyword>
<feature type="domain" description="MacB-like periplasmic core" evidence="9">
    <location>
        <begin position="28"/>
        <end position="229"/>
    </location>
</feature>
<feature type="domain" description="ABC3 transporter permease C-terminal" evidence="8">
    <location>
        <begin position="265"/>
        <end position="379"/>
    </location>
</feature>
<evidence type="ECO:0000256" key="5">
    <source>
        <dbReference type="ARBA" id="ARBA00023136"/>
    </source>
</evidence>
<dbReference type="Pfam" id="PF02687">
    <property type="entry name" value="FtsX"/>
    <property type="match status" value="1"/>
</dbReference>
<dbReference type="GO" id="GO:0005886">
    <property type="term" value="C:plasma membrane"/>
    <property type="evidence" value="ECO:0007669"/>
    <property type="project" value="UniProtKB-SubCell"/>
</dbReference>
<dbReference type="InterPro" id="IPR050250">
    <property type="entry name" value="Macrolide_Exporter_MacB"/>
</dbReference>
<evidence type="ECO:0000256" key="4">
    <source>
        <dbReference type="ARBA" id="ARBA00022989"/>
    </source>
</evidence>
<comment type="similarity">
    <text evidence="6">Belongs to the ABC-4 integral membrane protein family.</text>
</comment>
<dbReference type="Pfam" id="PF12704">
    <property type="entry name" value="MacB_PCD"/>
    <property type="match status" value="1"/>
</dbReference>
<evidence type="ECO:0000259" key="9">
    <source>
        <dbReference type="Pfam" id="PF12704"/>
    </source>
</evidence>
<feature type="transmembrane region" description="Helical" evidence="7">
    <location>
        <begin position="306"/>
        <end position="334"/>
    </location>
</feature>
<dbReference type="GO" id="GO:0022857">
    <property type="term" value="F:transmembrane transporter activity"/>
    <property type="evidence" value="ECO:0007669"/>
    <property type="project" value="TreeGrafter"/>
</dbReference>
<evidence type="ECO:0000256" key="2">
    <source>
        <dbReference type="ARBA" id="ARBA00022475"/>
    </source>
</evidence>
<reference evidence="10 11" key="1">
    <citation type="journal article" date="2006" name="J. Bacteriol.">
        <title>Complete genome sequence of the dehalorespiring bacterium Desulfitobacterium hafniense Y51 and comparison with Dehalococcoides ethenogenes 195.</title>
        <authorList>
            <person name="Nonaka H."/>
            <person name="Keresztes G."/>
            <person name="Shinoda Y."/>
            <person name="Ikenaga Y."/>
            <person name="Abe M."/>
            <person name="Naito K."/>
            <person name="Inatomi K."/>
            <person name="Furukawa K."/>
            <person name="Inui M."/>
            <person name="Yukawa H."/>
        </authorList>
    </citation>
    <scope>NUCLEOTIDE SEQUENCE [LARGE SCALE GENOMIC DNA]</scope>
    <source>
        <strain evidence="10 11">Y51</strain>
    </source>
</reference>
<feature type="transmembrane region" description="Helical" evidence="7">
    <location>
        <begin position="28"/>
        <end position="49"/>
    </location>
</feature>
<feature type="transmembrane region" description="Helical" evidence="7">
    <location>
        <begin position="346"/>
        <end position="370"/>
    </location>
</feature>
<dbReference type="STRING" id="138119.DSY3993"/>
<dbReference type="PANTHER" id="PTHR30572">
    <property type="entry name" value="MEMBRANE COMPONENT OF TRANSPORTER-RELATED"/>
    <property type="match status" value="1"/>
</dbReference>
<dbReference type="EMBL" id="AP008230">
    <property type="protein sequence ID" value="BAE85782.1"/>
    <property type="molecule type" value="Genomic_DNA"/>
</dbReference>
<dbReference type="InterPro" id="IPR025857">
    <property type="entry name" value="MacB_PCD"/>
</dbReference>
<comment type="subcellular location">
    <subcellularLocation>
        <location evidence="1">Cell membrane</location>
        <topology evidence="1">Multi-pass membrane protein</topology>
    </subcellularLocation>
</comment>
<organism evidence="10 11">
    <name type="scientific">Desulfitobacterium hafniense (strain Y51)</name>
    <dbReference type="NCBI Taxonomy" id="138119"/>
    <lineage>
        <taxon>Bacteria</taxon>
        <taxon>Bacillati</taxon>
        <taxon>Bacillota</taxon>
        <taxon>Clostridia</taxon>
        <taxon>Eubacteriales</taxon>
        <taxon>Desulfitobacteriaceae</taxon>
        <taxon>Desulfitobacterium</taxon>
    </lineage>
</organism>
<evidence type="ECO:0000313" key="11">
    <source>
        <dbReference type="Proteomes" id="UP000001946"/>
    </source>
</evidence>
<dbReference type="eggNOG" id="COG0577">
    <property type="taxonomic scope" value="Bacteria"/>
</dbReference>
<evidence type="ECO:0000259" key="8">
    <source>
        <dbReference type="Pfam" id="PF02687"/>
    </source>
</evidence>
<dbReference type="HOGENOM" id="CLU_000604_8_4_9"/>
<evidence type="ECO:0000256" key="1">
    <source>
        <dbReference type="ARBA" id="ARBA00004651"/>
    </source>
</evidence>
<evidence type="ECO:0000256" key="6">
    <source>
        <dbReference type="ARBA" id="ARBA00038076"/>
    </source>
</evidence>
<keyword evidence="3 7" id="KW-0812">Transmembrane</keyword>
<evidence type="ECO:0008006" key="12">
    <source>
        <dbReference type="Google" id="ProtNLM"/>
    </source>
</evidence>
<evidence type="ECO:0000256" key="3">
    <source>
        <dbReference type="ARBA" id="ARBA00022692"/>
    </source>
</evidence>
<evidence type="ECO:0000313" key="10">
    <source>
        <dbReference type="EMBL" id="BAE85782.1"/>
    </source>
</evidence>
<protein>
    <recommendedName>
        <fullName evidence="12">ABC transporter permease</fullName>
    </recommendedName>
</protein>
<dbReference type="InterPro" id="IPR003838">
    <property type="entry name" value="ABC3_permease_C"/>
</dbReference>
<accession>Q24QB0</accession>
<dbReference type="PANTHER" id="PTHR30572:SF4">
    <property type="entry name" value="ABC TRANSPORTER PERMEASE YTRF"/>
    <property type="match status" value="1"/>
</dbReference>
<dbReference type="AlphaFoldDB" id="Q24QB0"/>
<name>Q24QB0_DESHY</name>
<dbReference type="KEGG" id="dsy:DSY3993"/>
<dbReference type="Proteomes" id="UP000001946">
    <property type="component" value="Chromosome"/>
</dbReference>
<evidence type="ECO:0000256" key="7">
    <source>
        <dbReference type="SAM" id="Phobius"/>
    </source>
</evidence>
<keyword evidence="2" id="KW-1003">Cell membrane</keyword>
<feature type="transmembrane region" description="Helical" evidence="7">
    <location>
        <begin position="265"/>
        <end position="285"/>
    </location>
</feature>
<keyword evidence="5 7" id="KW-0472">Membrane</keyword>
<sequence length="387" mass="41630">MLTSISEVYMTLNHIALQNLRRRPGKTLFLILIFAFIVAAISALTILALEMKANLQKSLTEYGANVVISPRSEHLNLSYGGLSVSGVEYEVKKLDAGIAEKVSQEVGQEVIIAPKVIGSAETPGQTFMIIGVDFDQELKMKPWWKIEGMAAQDNQVVIGSRLAMSSDLKLGDTLDLGKGNYPVVGIMAETGGSEDQGVFTTIHTARTLTGITSEWSLIELNTPDAAQTVAQLRPVLELANVTEVTQLVQGSQENVERFTSFSRTISLAMGLIGAMVIIVTLAGNVNDRTRELGVLRAIGFRQKHILFLLGREALIISLAGSLLGYSIGIVAPLVLGPLLGYGKSSFAFHVGLGSALVIGSLLVGILAMIYPAWRTLKLDLQEILIAL</sequence>
<keyword evidence="11" id="KW-1185">Reference proteome</keyword>
<proteinExistence type="inferred from homology"/>
<gene>
    <name evidence="10" type="ordered locus">DSY3993</name>
</gene>